<name>A0A6J6C318_9ZZZZ</name>
<dbReference type="AlphaFoldDB" id="A0A6J6C318"/>
<proteinExistence type="predicted"/>
<reference evidence="1" key="1">
    <citation type="submission" date="2020-05" db="EMBL/GenBank/DDBJ databases">
        <authorList>
            <person name="Chiriac C."/>
            <person name="Salcher M."/>
            <person name="Ghai R."/>
            <person name="Kavagutti S V."/>
        </authorList>
    </citation>
    <scope>NUCLEOTIDE SEQUENCE</scope>
</reference>
<protein>
    <submittedName>
        <fullName evidence="1">Unannotated protein</fullName>
    </submittedName>
</protein>
<evidence type="ECO:0000313" key="1">
    <source>
        <dbReference type="EMBL" id="CAB4545554.1"/>
    </source>
</evidence>
<accession>A0A6J6C318</accession>
<dbReference type="EMBL" id="CAEZSS010000069">
    <property type="protein sequence ID" value="CAB4545554.1"/>
    <property type="molecule type" value="Genomic_DNA"/>
</dbReference>
<sequence>MIVITVSRRILAPQTSVKIIFSSTRGEPTGRESVSKRITSARAIETPIAEIKVASRLVPRIRKRR</sequence>
<gene>
    <name evidence="1" type="ORF">UFOPK1505_00464</name>
</gene>
<organism evidence="1">
    <name type="scientific">freshwater metagenome</name>
    <dbReference type="NCBI Taxonomy" id="449393"/>
    <lineage>
        <taxon>unclassified sequences</taxon>
        <taxon>metagenomes</taxon>
        <taxon>ecological metagenomes</taxon>
    </lineage>
</organism>